<keyword evidence="4 5" id="KW-0472">Membrane</keyword>
<dbReference type="PROSITE" id="PS51380">
    <property type="entry name" value="EXS"/>
    <property type="match status" value="1"/>
</dbReference>
<dbReference type="PANTHER" id="PTHR10783:SF46">
    <property type="entry name" value="PROTEIN ERD1 HOMOLOG 2"/>
    <property type="match status" value="1"/>
</dbReference>
<dbReference type="AlphaFoldDB" id="A0A061B8A1"/>
<dbReference type="GO" id="GO:0005737">
    <property type="term" value="C:cytoplasm"/>
    <property type="evidence" value="ECO:0007669"/>
    <property type="project" value="TreeGrafter"/>
</dbReference>
<organism evidence="7">
    <name type="scientific">Cyberlindnera fabianii</name>
    <name type="common">Yeast</name>
    <name type="synonym">Hansenula fabianii</name>
    <dbReference type="NCBI Taxonomy" id="36022"/>
    <lineage>
        <taxon>Eukaryota</taxon>
        <taxon>Fungi</taxon>
        <taxon>Dikarya</taxon>
        <taxon>Ascomycota</taxon>
        <taxon>Saccharomycotina</taxon>
        <taxon>Saccharomycetes</taxon>
        <taxon>Phaffomycetales</taxon>
        <taxon>Phaffomycetaceae</taxon>
        <taxon>Cyberlindnera</taxon>
    </lineage>
</organism>
<reference evidence="7" key="1">
    <citation type="journal article" date="2014" name="Genome Announc.">
        <title>Genome sequence of the yeast Cyberlindnera fabianii (Hansenula fabianii).</title>
        <authorList>
            <person name="Freel K.C."/>
            <person name="Sarilar V."/>
            <person name="Neuveglise C."/>
            <person name="Devillers H."/>
            <person name="Friedrich A."/>
            <person name="Schacherer J."/>
        </authorList>
    </citation>
    <scope>NUCLEOTIDE SEQUENCE</scope>
    <source>
        <strain evidence="7">YJS4271</strain>
    </source>
</reference>
<name>A0A061B8A1_CYBFA</name>
<evidence type="ECO:0000313" key="7">
    <source>
        <dbReference type="EMBL" id="CDR43133.1"/>
    </source>
</evidence>
<dbReference type="VEuPathDB" id="FungiDB:BON22_2835"/>
<dbReference type="EMBL" id="LK052896">
    <property type="protein sequence ID" value="CDR43133.1"/>
    <property type="molecule type" value="Genomic_DNA"/>
</dbReference>
<gene>
    <name evidence="7" type="ORF">CYFA0S_11e00606g</name>
</gene>
<dbReference type="OrthoDB" id="2159384at2759"/>
<dbReference type="Pfam" id="PF03124">
    <property type="entry name" value="EXS"/>
    <property type="match status" value="1"/>
</dbReference>
<dbReference type="GO" id="GO:0016020">
    <property type="term" value="C:membrane"/>
    <property type="evidence" value="ECO:0007669"/>
    <property type="project" value="UniProtKB-SubCell"/>
</dbReference>
<comment type="subcellular location">
    <subcellularLocation>
        <location evidence="1">Membrane</location>
        <topology evidence="1">Multi-pass membrane protein</topology>
    </subcellularLocation>
</comment>
<proteinExistence type="predicted"/>
<feature type="transmembrane region" description="Helical" evidence="5">
    <location>
        <begin position="313"/>
        <end position="331"/>
    </location>
</feature>
<dbReference type="PhylomeDB" id="A0A061B8A1"/>
<feature type="transmembrane region" description="Helical" evidence="5">
    <location>
        <begin position="6"/>
        <end position="26"/>
    </location>
</feature>
<evidence type="ECO:0000256" key="5">
    <source>
        <dbReference type="SAM" id="Phobius"/>
    </source>
</evidence>
<sequence length="365" mass="42400">MALDDLLPLPFRVLALLVLGAWLWLLTLRIASTRNINLTYLLKLDPSTQLTTQHELRCVNVTITSVATYLLYSLLHDSTTQELTLWDVLPLFAIAWTLHQLCAPRTSRLSTSLARVFKGGINRDIRTNDIVLSDTLTSYSKVLVDLAVYICHLYNFQTCLPKNTGPTLDRKCGEQVLLDTMVGSIPNFIRLSQCMQEWRVTGDSMHLWNFLKYSSNIPVLVTGLLMRQRDGYTGIWVFFAMLNSGYSFWWDINNDWNLNLFKFGHRTVGDDWLRIKLHYDIREFYYLAIIFDFIGRFVWVAKFLPSPEKGDTIFYIGATMLFSTESGWFALEVLEILRRWVWVFIKLEVDYITLTNNKDVEMNSL</sequence>
<accession>A0A061B8A1</accession>
<protein>
    <submittedName>
        <fullName evidence="7">CYFA0S11e00606g1_1</fullName>
    </submittedName>
</protein>
<evidence type="ECO:0000256" key="2">
    <source>
        <dbReference type="ARBA" id="ARBA00022692"/>
    </source>
</evidence>
<feature type="domain" description="EXS" evidence="6">
    <location>
        <begin position="170"/>
        <end position="365"/>
    </location>
</feature>
<dbReference type="PANTHER" id="PTHR10783">
    <property type="entry name" value="XENOTROPIC AND POLYTROPIC RETROVIRUS RECEPTOR 1-RELATED"/>
    <property type="match status" value="1"/>
</dbReference>
<evidence type="ECO:0000256" key="3">
    <source>
        <dbReference type="ARBA" id="ARBA00022989"/>
    </source>
</evidence>
<evidence type="ECO:0000256" key="4">
    <source>
        <dbReference type="ARBA" id="ARBA00023136"/>
    </source>
</evidence>
<feature type="transmembrane region" description="Helical" evidence="5">
    <location>
        <begin position="284"/>
        <end position="301"/>
    </location>
</feature>
<evidence type="ECO:0000259" key="6">
    <source>
        <dbReference type="PROSITE" id="PS51380"/>
    </source>
</evidence>
<keyword evidence="2 5" id="KW-0812">Transmembrane</keyword>
<dbReference type="InterPro" id="IPR004342">
    <property type="entry name" value="EXS_C"/>
</dbReference>
<keyword evidence="3 5" id="KW-1133">Transmembrane helix</keyword>
<evidence type="ECO:0000256" key="1">
    <source>
        <dbReference type="ARBA" id="ARBA00004141"/>
    </source>
</evidence>